<dbReference type="SMART" id="SM00490">
    <property type="entry name" value="HELICc"/>
    <property type="match status" value="1"/>
</dbReference>
<dbReference type="GO" id="GO:0004386">
    <property type="term" value="F:helicase activity"/>
    <property type="evidence" value="ECO:0007669"/>
    <property type="project" value="UniProtKB-KW"/>
</dbReference>
<evidence type="ECO:0000256" key="4">
    <source>
        <dbReference type="ARBA" id="ARBA00022840"/>
    </source>
</evidence>
<dbReference type="Gene3D" id="3.40.50.300">
    <property type="entry name" value="P-loop containing nucleotide triphosphate hydrolases"/>
    <property type="match status" value="2"/>
</dbReference>
<gene>
    <name evidence="7" type="ORF">KK083_04260</name>
</gene>
<dbReference type="EMBL" id="JAHESF010000003">
    <property type="protein sequence ID" value="MBT1696077.1"/>
    <property type="molecule type" value="Genomic_DNA"/>
</dbReference>
<evidence type="ECO:0000313" key="7">
    <source>
        <dbReference type="EMBL" id="MBT1696077.1"/>
    </source>
</evidence>
<accession>A0AAP2DIY5</accession>
<proteinExistence type="predicted"/>
<evidence type="ECO:0000256" key="1">
    <source>
        <dbReference type="ARBA" id="ARBA00022741"/>
    </source>
</evidence>
<dbReference type="PROSITE" id="PS51194">
    <property type="entry name" value="HELICASE_CTER"/>
    <property type="match status" value="1"/>
</dbReference>
<keyword evidence="2" id="KW-0378">Hydrolase</keyword>
<dbReference type="PANTHER" id="PTHR12131">
    <property type="entry name" value="ATP-DEPENDENT RNA AND DNA HELICASE"/>
    <property type="match status" value="1"/>
</dbReference>
<reference evidence="7 8" key="1">
    <citation type="submission" date="2021-05" db="EMBL/GenBank/DDBJ databases">
        <title>A Polyphasic approach of four new species of the genus Ohtaekwangia: Ohtaekwangia histidinii sp. nov., Ohtaekwangia cretensis sp. nov., Ohtaekwangia indiensis sp. nov., Ohtaekwangia reichenbachii sp. nov. from diverse environment.</title>
        <authorList>
            <person name="Octaviana S."/>
        </authorList>
    </citation>
    <scope>NUCLEOTIDE SEQUENCE [LARGE SCALE GENOMIC DNA]</scope>
    <source>
        <strain evidence="7 8">PWU4</strain>
    </source>
</reference>
<dbReference type="GO" id="GO:0003676">
    <property type="term" value="F:nucleic acid binding"/>
    <property type="evidence" value="ECO:0007669"/>
    <property type="project" value="InterPro"/>
</dbReference>
<keyword evidence="3 7" id="KW-0347">Helicase</keyword>
<dbReference type="PROSITE" id="PS51192">
    <property type="entry name" value="HELICASE_ATP_BIND_1"/>
    <property type="match status" value="1"/>
</dbReference>
<name>A0AAP2DIY5_9BACT</name>
<evidence type="ECO:0000256" key="2">
    <source>
        <dbReference type="ARBA" id="ARBA00022801"/>
    </source>
</evidence>
<dbReference type="SMART" id="SM00487">
    <property type="entry name" value="DEXDc"/>
    <property type="match status" value="1"/>
</dbReference>
<comment type="caution">
    <text evidence="7">The sequence shown here is derived from an EMBL/GenBank/DDBJ whole genome shotgun (WGS) entry which is preliminary data.</text>
</comment>
<keyword evidence="8" id="KW-1185">Reference proteome</keyword>
<evidence type="ECO:0000259" key="5">
    <source>
        <dbReference type="PROSITE" id="PS51192"/>
    </source>
</evidence>
<dbReference type="PANTHER" id="PTHR12131:SF1">
    <property type="entry name" value="ATP-DEPENDENT RNA HELICASE SUPV3L1, MITOCHONDRIAL-RELATED"/>
    <property type="match status" value="1"/>
</dbReference>
<dbReference type="InterPro" id="IPR050699">
    <property type="entry name" value="RNA-DNA_Helicase"/>
</dbReference>
<organism evidence="7 8">
    <name type="scientific">Chryseosolibacter histidini</name>
    <dbReference type="NCBI Taxonomy" id="2782349"/>
    <lineage>
        <taxon>Bacteria</taxon>
        <taxon>Pseudomonadati</taxon>
        <taxon>Bacteroidota</taxon>
        <taxon>Cytophagia</taxon>
        <taxon>Cytophagales</taxon>
        <taxon>Chryseotaleaceae</taxon>
        <taxon>Chryseosolibacter</taxon>
    </lineage>
</organism>
<keyword evidence="4" id="KW-0067">ATP-binding</keyword>
<feature type="domain" description="Helicase ATP-binding" evidence="5">
    <location>
        <begin position="151"/>
        <end position="318"/>
    </location>
</feature>
<dbReference type="InterPro" id="IPR014001">
    <property type="entry name" value="Helicase_ATP-bd"/>
</dbReference>
<sequence length="837" mass="95418">MSLPDKVFSLPSFKRQLRQITIDSCSSSFHNLSTTNSNREPIDWSNLLTCASMLGNSSKHDHLEAALRIAHTCLENKDLSTAHKTAAGVILDSLTNQPAIKLAIKRHLLKSDFTEDIPLPLLFDVTKRRVEHTIFLKESEIYLNAFQKDAFDKFSSADVVSVSAPTSAGKSFILYHALMSFISSRSRPTRIVYIVPTRALISQVEKDFQTILSSQKISDVLVTSVPKLDAVDFEKNLICVFTQERLHWLMVNHPNVSFNYMIVDEAQKIAEGSRGIFLQQKIEEVMRLMPDIKVIFSSPLTRNPEILLQDLEVGKKKAPVNTEYVAVNQNLIYVSQRPKATRIWNLELCLQNERIDLGSVELESRPLSDLKKVALIASRLASKDSGNIIYMNKPAYAEKVSNILFALTNEDYSENQEIKSLIELSRKSIHRNFLLNKVLTKGIAFHYGNMPLLVREQIENLFERGIIKYLICTSTLLEGVNLPAKNIFLRKPTKGAGHPLNDTEFWNLAGRAGRLGKEFQGNIICIDPDSWDSIPDIDHKKQDVVKALDQISSKMQTLLAYLNSDEIEKGKTNSTLEWAFAYYYSKYRKNELDNSQVLAQLKPFFDGLSSRIDLPDEILFRNPGISPAAQQNLLEHFRSKADAIDKYIPDYPESENAVSNSYVTIMGIINRFLSGDSEKRNFYQALLVVNWMRGYPLPALIDKNYEYEYKKNPKKSLDSVIRETMRDVEEFARFKFAKYSSCYIDILRFFLQQSGQENKANEIPNLSIWLELGVSQQTQVSLIALGLSRQTSITLSEFIADDNLDKEDCIQWLRKNDIHSLQLSNIMIIEIKSHIEL</sequence>
<feature type="domain" description="Helicase C-terminal" evidence="6">
    <location>
        <begin position="399"/>
        <end position="559"/>
    </location>
</feature>
<dbReference type="InterPro" id="IPR027417">
    <property type="entry name" value="P-loop_NTPase"/>
</dbReference>
<dbReference type="Pfam" id="PF00270">
    <property type="entry name" value="DEAD"/>
    <property type="match status" value="1"/>
</dbReference>
<dbReference type="Pfam" id="PF00271">
    <property type="entry name" value="Helicase_C"/>
    <property type="match status" value="1"/>
</dbReference>
<dbReference type="GO" id="GO:0016787">
    <property type="term" value="F:hydrolase activity"/>
    <property type="evidence" value="ECO:0007669"/>
    <property type="project" value="UniProtKB-KW"/>
</dbReference>
<dbReference type="RefSeq" id="WP_254161034.1">
    <property type="nucleotide sequence ID" value="NZ_JAHESF010000003.1"/>
</dbReference>
<evidence type="ECO:0000259" key="6">
    <source>
        <dbReference type="PROSITE" id="PS51194"/>
    </source>
</evidence>
<dbReference type="InterPro" id="IPR011545">
    <property type="entry name" value="DEAD/DEAH_box_helicase_dom"/>
</dbReference>
<dbReference type="GO" id="GO:0005524">
    <property type="term" value="F:ATP binding"/>
    <property type="evidence" value="ECO:0007669"/>
    <property type="project" value="UniProtKB-KW"/>
</dbReference>
<evidence type="ECO:0000256" key="3">
    <source>
        <dbReference type="ARBA" id="ARBA00022806"/>
    </source>
</evidence>
<dbReference type="AlphaFoldDB" id="A0AAP2DIY5"/>
<evidence type="ECO:0000313" key="8">
    <source>
        <dbReference type="Proteomes" id="UP001319200"/>
    </source>
</evidence>
<keyword evidence="1" id="KW-0547">Nucleotide-binding</keyword>
<protein>
    <submittedName>
        <fullName evidence="7">DEAD/DEAH box helicase</fullName>
    </submittedName>
</protein>
<dbReference type="InterPro" id="IPR001650">
    <property type="entry name" value="Helicase_C-like"/>
</dbReference>
<dbReference type="Proteomes" id="UP001319200">
    <property type="component" value="Unassembled WGS sequence"/>
</dbReference>
<dbReference type="SUPFAM" id="SSF52540">
    <property type="entry name" value="P-loop containing nucleoside triphosphate hydrolases"/>
    <property type="match status" value="1"/>
</dbReference>